<feature type="transmembrane region" description="Helical" evidence="1">
    <location>
        <begin position="562"/>
        <end position="585"/>
    </location>
</feature>
<evidence type="ECO:0000313" key="3">
    <source>
        <dbReference type="Proteomes" id="UP000184452"/>
    </source>
</evidence>
<name>A0A1M6G4W7_9ACTN</name>
<dbReference type="EMBL" id="FQZK01000003">
    <property type="protein sequence ID" value="SHJ04943.1"/>
    <property type="molecule type" value="Genomic_DNA"/>
</dbReference>
<feature type="transmembrane region" description="Helical" evidence="1">
    <location>
        <begin position="606"/>
        <end position="627"/>
    </location>
</feature>
<dbReference type="AlphaFoldDB" id="A0A1M6G4W7"/>
<dbReference type="STRING" id="758803.SAMN05421803_103273"/>
<keyword evidence="1" id="KW-1133">Transmembrane helix</keyword>
<feature type="transmembrane region" description="Helical" evidence="1">
    <location>
        <begin position="224"/>
        <end position="243"/>
    </location>
</feature>
<keyword evidence="1" id="KW-0472">Membrane</keyword>
<accession>A0A1M6G4W7</accession>
<feature type="transmembrane region" description="Helical" evidence="1">
    <location>
        <begin position="652"/>
        <end position="673"/>
    </location>
</feature>
<dbReference type="OrthoDB" id="5125523at2"/>
<protein>
    <submittedName>
        <fullName evidence="2">Uncharacterized protein</fullName>
    </submittedName>
</protein>
<keyword evidence="1" id="KW-0812">Transmembrane</keyword>
<gene>
    <name evidence="2" type="ORF">SAMN05421803_103273</name>
</gene>
<keyword evidence="3" id="KW-1185">Reference proteome</keyword>
<organism evidence="2 3">
    <name type="scientific">Nocardiopsis flavescens</name>
    <dbReference type="NCBI Taxonomy" id="758803"/>
    <lineage>
        <taxon>Bacteria</taxon>
        <taxon>Bacillati</taxon>
        <taxon>Actinomycetota</taxon>
        <taxon>Actinomycetes</taxon>
        <taxon>Streptosporangiales</taxon>
        <taxon>Nocardiopsidaceae</taxon>
        <taxon>Nocardiopsis</taxon>
    </lineage>
</organism>
<proteinExistence type="predicted"/>
<dbReference type="Proteomes" id="UP000184452">
    <property type="component" value="Unassembled WGS sequence"/>
</dbReference>
<sequence length="685" mass="71334">MHRILVLAHTTVIAMAMVLGFLTMAAMHRYGDLGAVHYVGIDGNGGGASTAEAVEALTALAGERPVSVAATRADPGNVNGGMRLYVLSSAPGSDMHSWAETGYPNFTPVPELGVRSLAELEGDDPRGAYWVEGTPADAELVLEALESTGLSGTIDPAPPVVDRYPAAVAFNESLGTMVLLALASVAAAAGAGVLLNARSYGVKRLHGHSYLRILASDLRGAARMWLWAAPTASAAFALFLWWYNGFARAGELAAVTGVLAALLLAVALGAHAAALALLYLTDVPAAVRGRMPARSVTVSVYAVRIASVGLVLSAATATLALGERVAEHRAGLDSLTGTEGMGAPRTGGGADSEEWFEAREDVVDPWITDAEKRGGVIMVEQRLAEDVMPPGTRGTGFDALWVNEAYLAHAGVAVDGEALSAPGVRILVPESLAGHSDLLVEGARGQSAYFAAEEHRDDPVTVVPYPDGRTFPTYATTSPLTWSVRPVLTDPVVVVHPPGYFGGGMYSTIASGGGIVFLDGDAAAREAAEPPLSSYVAAVESVTERAALDRGRRLGDLRVSAFNLAASVGVLVLTSVAACLVYTRARARHIFARHLSGWSFAATHRGFLLVEAGLVAVFVGYAAHGLWDALAGFGAIELGVFEWDVVRARERFALSAAVGGAVLAVVLGVLAHFHRRIVREGASQA</sequence>
<reference evidence="2 3" key="1">
    <citation type="submission" date="2016-11" db="EMBL/GenBank/DDBJ databases">
        <authorList>
            <person name="Jaros S."/>
            <person name="Januszkiewicz K."/>
            <person name="Wedrychowicz H."/>
        </authorList>
    </citation>
    <scope>NUCLEOTIDE SEQUENCE [LARGE SCALE GENOMIC DNA]</scope>
    <source>
        <strain evidence="2 3">CGMCC 4.5723</strain>
    </source>
</reference>
<feature type="transmembrane region" description="Helical" evidence="1">
    <location>
        <begin position="255"/>
        <end position="280"/>
    </location>
</feature>
<dbReference type="RefSeq" id="WP_073377009.1">
    <property type="nucleotide sequence ID" value="NZ_FQZK01000003.1"/>
</dbReference>
<feature type="transmembrane region" description="Helical" evidence="1">
    <location>
        <begin position="174"/>
        <end position="195"/>
    </location>
</feature>
<feature type="transmembrane region" description="Helical" evidence="1">
    <location>
        <begin position="301"/>
        <end position="322"/>
    </location>
</feature>
<evidence type="ECO:0000256" key="1">
    <source>
        <dbReference type="SAM" id="Phobius"/>
    </source>
</evidence>
<evidence type="ECO:0000313" key="2">
    <source>
        <dbReference type="EMBL" id="SHJ04943.1"/>
    </source>
</evidence>